<feature type="transmembrane region" description="Helical" evidence="9">
    <location>
        <begin position="44"/>
        <end position="67"/>
    </location>
</feature>
<proteinExistence type="inferred from homology"/>
<evidence type="ECO:0000313" key="10">
    <source>
        <dbReference type="Proteomes" id="UP001652626"/>
    </source>
</evidence>
<keyword evidence="5 9" id="KW-1133">Transmembrane helix</keyword>
<dbReference type="OrthoDB" id="8185860at2759"/>
<keyword evidence="10" id="KW-1185">Reference proteome</keyword>
<dbReference type="RefSeq" id="XP_026491785.2">
    <property type="nucleotide sequence ID" value="XM_026636000.2"/>
</dbReference>
<evidence type="ECO:0000256" key="4">
    <source>
        <dbReference type="ARBA" id="ARBA00022725"/>
    </source>
</evidence>
<organism evidence="10 11">
    <name type="scientific">Vanessa tameamea</name>
    <name type="common">Kamehameha butterfly</name>
    <dbReference type="NCBI Taxonomy" id="334116"/>
    <lineage>
        <taxon>Eukaryota</taxon>
        <taxon>Metazoa</taxon>
        <taxon>Ecdysozoa</taxon>
        <taxon>Arthropoda</taxon>
        <taxon>Hexapoda</taxon>
        <taxon>Insecta</taxon>
        <taxon>Pterygota</taxon>
        <taxon>Neoptera</taxon>
        <taxon>Endopterygota</taxon>
        <taxon>Lepidoptera</taxon>
        <taxon>Glossata</taxon>
        <taxon>Ditrysia</taxon>
        <taxon>Papilionoidea</taxon>
        <taxon>Nymphalidae</taxon>
        <taxon>Nymphalinae</taxon>
        <taxon>Vanessa</taxon>
    </lineage>
</organism>
<name>A0A8B8I467_VANTA</name>
<reference evidence="11" key="2">
    <citation type="submission" date="2025-08" db="UniProtKB">
        <authorList>
            <consortium name="RefSeq"/>
        </authorList>
    </citation>
    <scope>IDENTIFICATION</scope>
    <source>
        <tissue evidence="11">Whole body</tissue>
    </source>
</reference>
<evidence type="ECO:0000256" key="2">
    <source>
        <dbReference type="ARBA" id="ARBA00022606"/>
    </source>
</evidence>
<accession>A0A8B8I467</accession>
<dbReference type="GO" id="GO:0005549">
    <property type="term" value="F:odorant binding"/>
    <property type="evidence" value="ECO:0007669"/>
    <property type="project" value="InterPro"/>
</dbReference>
<gene>
    <name evidence="11" type="primary">LOC113397582</name>
</gene>
<dbReference type="OMA" id="DMIMIYS"/>
<dbReference type="InterPro" id="IPR004117">
    <property type="entry name" value="7tm6_olfct_rcpt"/>
</dbReference>
<keyword evidence="6 9" id="KW-0472">Membrane</keyword>
<reference evidence="10" key="1">
    <citation type="submission" date="2025-05" db="UniProtKB">
        <authorList>
            <consortium name="RefSeq"/>
        </authorList>
    </citation>
    <scope>NUCLEOTIDE SEQUENCE [LARGE SCALE GENOMIC DNA]</scope>
</reference>
<dbReference type="Proteomes" id="UP001652626">
    <property type="component" value="Chromosome 3"/>
</dbReference>
<evidence type="ECO:0000256" key="1">
    <source>
        <dbReference type="ARBA" id="ARBA00004141"/>
    </source>
</evidence>
<feature type="transmembrane region" description="Helical" evidence="9">
    <location>
        <begin position="285"/>
        <end position="305"/>
    </location>
</feature>
<dbReference type="GO" id="GO:0005886">
    <property type="term" value="C:plasma membrane"/>
    <property type="evidence" value="ECO:0007669"/>
    <property type="project" value="UniProtKB-SubCell"/>
</dbReference>
<dbReference type="Pfam" id="PF02949">
    <property type="entry name" value="7tm_6"/>
    <property type="match status" value="1"/>
</dbReference>
<evidence type="ECO:0000256" key="3">
    <source>
        <dbReference type="ARBA" id="ARBA00022692"/>
    </source>
</evidence>
<comment type="caution">
    <text evidence="9">Lacks conserved residue(s) required for the propagation of feature annotation.</text>
</comment>
<evidence type="ECO:0000256" key="6">
    <source>
        <dbReference type="ARBA" id="ARBA00023136"/>
    </source>
</evidence>
<feature type="transmembrane region" description="Helical" evidence="9">
    <location>
        <begin position="204"/>
        <end position="230"/>
    </location>
</feature>
<feature type="transmembrane region" description="Helical" evidence="9">
    <location>
        <begin position="140"/>
        <end position="171"/>
    </location>
</feature>
<evidence type="ECO:0000256" key="9">
    <source>
        <dbReference type="RuleBase" id="RU351113"/>
    </source>
</evidence>
<dbReference type="GO" id="GO:0004984">
    <property type="term" value="F:olfactory receptor activity"/>
    <property type="evidence" value="ECO:0007669"/>
    <property type="project" value="InterPro"/>
</dbReference>
<keyword evidence="4 9" id="KW-0552">Olfaction</keyword>
<evidence type="ECO:0000256" key="8">
    <source>
        <dbReference type="ARBA" id="ARBA00023224"/>
    </source>
</evidence>
<dbReference type="AlphaFoldDB" id="A0A8B8I467"/>
<dbReference type="PANTHER" id="PTHR21137:SF44">
    <property type="entry name" value="ODORANT RECEPTOR 13A-RELATED"/>
    <property type="match status" value="1"/>
</dbReference>
<dbReference type="GO" id="GO:0007165">
    <property type="term" value="P:signal transduction"/>
    <property type="evidence" value="ECO:0007669"/>
    <property type="project" value="UniProtKB-KW"/>
</dbReference>
<comment type="subcellular location">
    <subcellularLocation>
        <location evidence="9">Cell membrane</location>
        <topology evidence="9">Multi-pass membrane protein</topology>
    </subcellularLocation>
    <subcellularLocation>
        <location evidence="1">Membrane</location>
        <topology evidence="1">Multi-pass membrane protein</topology>
    </subcellularLocation>
</comment>
<keyword evidence="8 9" id="KW-0807">Transducer</keyword>
<protein>
    <recommendedName>
        <fullName evidence="9">Odorant receptor</fullName>
    </recommendedName>
</protein>
<feature type="transmembrane region" description="Helical" evidence="9">
    <location>
        <begin position="311"/>
        <end position="332"/>
    </location>
</feature>
<keyword evidence="3 9" id="KW-0812">Transmembrane</keyword>
<feature type="transmembrane region" description="Helical" evidence="9">
    <location>
        <begin position="79"/>
        <end position="100"/>
    </location>
</feature>
<comment type="similarity">
    <text evidence="9">Belongs to the insect chemoreceptor superfamily. Heteromeric odorant receptor channel (TC 1.A.69) family.</text>
</comment>
<dbReference type="GeneID" id="113397582"/>
<keyword evidence="7 9" id="KW-0675">Receptor</keyword>
<keyword evidence="2 9" id="KW-0716">Sensory transduction</keyword>
<evidence type="ECO:0000256" key="5">
    <source>
        <dbReference type="ARBA" id="ARBA00022989"/>
    </source>
</evidence>
<sequence length="409" mass="47567">MSRERNCETDLFDVAIRKVQAYLKPIGLQIDYLNRRTIWKRLRVMWLFSINTLWIITSICSQMAWLIQGVVTGKSFIQLTNLAPCLVFCLQSNIHSLYFVKHGRKVCDLVQAIRTLQSMTAENKLKEVDIQFLKNQMKMFYFAVNSLTIIIAIGVPAFGISPLITIAVNYYSTGEIELVLPFLLLYPFDATDIRFWPIAYIHQMWAAVFAVLGVLGPYFLCYACSAFIVFQFHVLQNNLENVIPINVNVQLMDEDFKKNLLKIIDRHRILIECVDLMEFIYTESILLNVVMSTLLICLTGFNVMTIKDFTLVVPFLEFLMMGFAQIYFLCYYGDMIMIYSMKVSDAAYNCQWYRAEKSIVKYLMIISTRARKPCKMTALRFSDVNFKTFTKILSSSWSYFALLTSLYRE</sequence>
<evidence type="ECO:0000256" key="7">
    <source>
        <dbReference type="ARBA" id="ARBA00023170"/>
    </source>
</evidence>
<evidence type="ECO:0000313" key="11">
    <source>
        <dbReference type="RefSeq" id="XP_026491785.2"/>
    </source>
</evidence>
<dbReference type="PANTHER" id="PTHR21137">
    <property type="entry name" value="ODORANT RECEPTOR"/>
    <property type="match status" value="1"/>
</dbReference>